<feature type="transmembrane region" description="Helical" evidence="2">
    <location>
        <begin position="599"/>
        <end position="620"/>
    </location>
</feature>
<evidence type="ECO:0000313" key="4">
    <source>
        <dbReference type="EMBL" id="CAE7254058.1"/>
    </source>
</evidence>
<feature type="transmembrane region" description="Helical" evidence="2">
    <location>
        <begin position="32"/>
        <end position="55"/>
    </location>
</feature>
<sequence length="761" mass="81757">MAKSLKATLAVLTLAALKSCEAATTPEERQASTVILVFAVIFLVAFLATLATSSIYAQSERSRTKALFGLLISCGCLVASLALWILYIRHRQTLESAHEQWQEDRTILLTLAITCTLTFIFASTCLLSHQQSHQQSLPSDSESGAATSPWMYMYGMVLFICVAATAALWVTYGGQEARTNCSTLRELSPALCEPSMWISPPPAGFSASECCRQPWSATTTVTTTMTQTSTRIQSKQTAPCQCNGGNASSVGALLCETGSGEECSQVNESCFAAGRLCTPALCRTRQGLSADCSSFLEEASCSLQAACVWEDTQVTYAYLCRPLESQDAVSVSLCAEYSTESTCNEQIICRWRLEALSAERCSNGGSWRGCVSSIPSLNHLCSSLRTSPDCATDRFCQWNPTCECTDDFFGDFCDKRVAPVTGGLGCVQHPSRFCRAIIYAASEDDRFRCSSPGLDGACDDWLHLKHVAQVMYEVELGTTIVDFAAVFFGLAISFSIHQRSNFQGYRRFTLLAIIISFVVDLVLKANLLSVVRAVSLSKYQDSSCTSQDLEGDDSFARLTGLAVWIAIMATASIIVAALGLCATGVLIAAADLCDLTAKLGFLLITHGAGGLVAVVSFFSLRFNTEPFVDEIGAIEKAALGIQTLKTGQLCFTRHPDLPDPKMVGVEWSNPGLHIILPGALALTSLSSALAIAVVPRTAREEIREAAPAVGRRSRVTPAPVVGRRDDVSDSKPQPPKKPRTPAASAPTGHAPSLHSTQTEIP</sequence>
<dbReference type="OrthoDB" id="10537531at2759"/>
<name>A0A812LVY2_9DINO</name>
<keyword evidence="2" id="KW-1133">Transmembrane helix</keyword>
<feature type="transmembrane region" description="Helical" evidence="2">
    <location>
        <begin position="67"/>
        <end position="87"/>
    </location>
</feature>
<feature type="transmembrane region" description="Helical" evidence="2">
    <location>
        <begin position="150"/>
        <end position="172"/>
    </location>
</feature>
<evidence type="ECO:0000256" key="2">
    <source>
        <dbReference type="SAM" id="Phobius"/>
    </source>
</evidence>
<feature type="transmembrane region" description="Helical" evidence="2">
    <location>
        <begin position="561"/>
        <end position="587"/>
    </location>
</feature>
<evidence type="ECO:0000256" key="1">
    <source>
        <dbReference type="SAM" id="MobiDB-lite"/>
    </source>
</evidence>
<dbReference type="EMBL" id="CAJNDS010001277">
    <property type="protein sequence ID" value="CAE7254058.1"/>
    <property type="molecule type" value="Genomic_DNA"/>
</dbReference>
<keyword evidence="2" id="KW-0472">Membrane</keyword>
<keyword evidence="2" id="KW-0812">Transmembrane</keyword>
<dbReference type="Proteomes" id="UP000604046">
    <property type="component" value="Unassembled WGS sequence"/>
</dbReference>
<feature type="transmembrane region" description="Helical" evidence="2">
    <location>
        <begin position="107"/>
        <end position="129"/>
    </location>
</feature>
<protein>
    <recommendedName>
        <fullName evidence="6">EGF-like domain-containing protein</fullName>
    </recommendedName>
</protein>
<feature type="chain" id="PRO_5032451349" description="EGF-like domain-containing protein" evidence="3">
    <location>
        <begin position="23"/>
        <end position="761"/>
    </location>
</feature>
<evidence type="ECO:0000313" key="5">
    <source>
        <dbReference type="Proteomes" id="UP000604046"/>
    </source>
</evidence>
<organism evidence="4 5">
    <name type="scientific">Symbiodinium natans</name>
    <dbReference type="NCBI Taxonomy" id="878477"/>
    <lineage>
        <taxon>Eukaryota</taxon>
        <taxon>Sar</taxon>
        <taxon>Alveolata</taxon>
        <taxon>Dinophyceae</taxon>
        <taxon>Suessiales</taxon>
        <taxon>Symbiodiniaceae</taxon>
        <taxon>Symbiodinium</taxon>
    </lineage>
</organism>
<comment type="caution">
    <text evidence="4">The sequence shown here is derived from an EMBL/GenBank/DDBJ whole genome shotgun (WGS) entry which is preliminary data.</text>
</comment>
<gene>
    <name evidence="4" type="ORF">SNAT2548_LOCUS12817</name>
</gene>
<proteinExistence type="predicted"/>
<dbReference type="AlphaFoldDB" id="A0A812LVY2"/>
<keyword evidence="5" id="KW-1185">Reference proteome</keyword>
<feature type="transmembrane region" description="Helical" evidence="2">
    <location>
        <begin position="508"/>
        <end position="527"/>
    </location>
</feature>
<feature type="signal peptide" evidence="3">
    <location>
        <begin position="1"/>
        <end position="22"/>
    </location>
</feature>
<evidence type="ECO:0000256" key="3">
    <source>
        <dbReference type="SAM" id="SignalP"/>
    </source>
</evidence>
<accession>A0A812LVY2</accession>
<evidence type="ECO:0008006" key="6">
    <source>
        <dbReference type="Google" id="ProtNLM"/>
    </source>
</evidence>
<reference evidence="4" key="1">
    <citation type="submission" date="2021-02" db="EMBL/GenBank/DDBJ databases">
        <authorList>
            <person name="Dougan E. K."/>
            <person name="Rhodes N."/>
            <person name="Thang M."/>
            <person name="Chan C."/>
        </authorList>
    </citation>
    <scope>NUCLEOTIDE SEQUENCE</scope>
</reference>
<keyword evidence="3" id="KW-0732">Signal</keyword>
<feature type="transmembrane region" description="Helical" evidence="2">
    <location>
        <begin position="674"/>
        <end position="694"/>
    </location>
</feature>
<feature type="region of interest" description="Disordered" evidence="1">
    <location>
        <begin position="703"/>
        <end position="761"/>
    </location>
</feature>